<evidence type="ECO:0000259" key="1">
    <source>
        <dbReference type="PROSITE" id="PS51186"/>
    </source>
</evidence>
<organism evidence="3 4">
    <name type="scientific">Streptococcus pseudopneumoniae</name>
    <dbReference type="NCBI Taxonomy" id="257758"/>
    <lineage>
        <taxon>Bacteria</taxon>
        <taxon>Bacillati</taxon>
        <taxon>Bacillota</taxon>
        <taxon>Bacilli</taxon>
        <taxon>Lactobacillales</taxon>
        <taxon>Streptococcaceae</taxon>
        <taxon>Streptococcus</taxon>
    </lineage>
</organism>
<evidence type="ECO:0000313" key="4">
    <source>
        <dbReference type="Proteomes" id="UP000041827"/>
    </source>
</evidence>
<dbReference type="GO" id="GO:0016747">
    <property type="term" value="F:acyltransferase activity, transferring groups other than amino-acyl groups"/>
    <property type="evidence" value="ECO:0007669"/>
    <property type="project" value="InterPro"/>
</dbReference>
<dbReference type="SUPFAM" id="SSF55729">
    <property type="entry name" value="Acyl-CoA N-acyltransferases (Nat)"/>
    <property type="match status" value="1"/>
</dbReference>
<protein>
    <submittedName>
        <fullName evidence="3">Acetyltransferase</fullName>
    </submittedName>
</protein>
<evidence type="ECO:0000313" key="3">
    <source>
        <dbReference type="EMBL" id="CKA64789.1"/>
    </source>
</evidence>
<reference evidence="3" key="1">
    <citation type="submission" date="2015-03" db="EMBL/GenBank/DDBJ databases">
        <authorList>
            <person name="Murphy D."/>
        </authorList>
    </citation>
    <scope>NUCLEOTIDE SEQUENCE [LARGE SCALE GENOMIC DNA]</scope>
    <source>
        <strain evidence="3">SMRU2248</strain>
    </source>
</reference>
<accession>A0A0T8U097</accession>
<dbReference type="RefSeq" id="WP_000777684.1">
    <property type="nucleotide sequence ID" value="NZ_CFGT01000007.1"/>
</dbReference>
<dbReference type="InterPro" id="IPR016181">
    <property type="entry name" value="Acyl_CoA_acyltransferase"/>
</dbReference>
<dbReference type="Pfam" id="PF00583">
    <property type="entry name" value="Acetyltransf_1"/>
    <property type="match status" value="1"/>
</dbReference>
<sequence>MKLSLYSEVDHYHSLSSYSLNDITHTDTPKNIIEKSKKDKYRYPIVILNKEHKVIGFFCLHLNTGPKEYGYYQNDYALIRGFSIDDNFRNQGYGSNALNKIFEFIDSTLKLEINHIVLAVNEKNILAQKAYRNSGFFVVKKDLEGKKGKLIIMEKSRN</sequence>
<dbReference type="EMBL" id="CFGT01000007">
    <property type="protein sequence ID" value="CEY60467.1"/>
    <property type="molecule type" value="Genomic_DNA"/>
</dbReference>
<dbReference type="InterPro" id="IPR000182">
    <property type="entry name" value="GNAT_dom"/>
</dbReference>
<proteinExistence type="predicted"/>
<gene>
    <name evidence="2" type="ORF">ERS020247_00985</name>
    <name evidence="3" type="ORF">ERS021757_00145</name>
</gene>
<dbReference type="EMBL" id="CMJT01000001">
    <property type="protein sequence ID" value="CKA64789.1"/>
    <property type="molecule type" value="Genomic_DNA"/>
</dbReference>
<feature type="domain" description="N-acetyltransferase" evidence="1">
    <location>
        <begin position="4"/>
        <end position="158"/>
    </location>
</feature>
<evidence type="ECO:0000313" key="2">
    <source>
        <dbReference type="EMBL" id="CEY60467.1"/>
    </source>
</evidence>
<keyword evidence="3" id="KW-0808">Transferase</keyword>
<dbReference type="Proteomes" id="UP000041827">
    <property type="component" value="Unassembled WGS sequence"/>
</dbReference>
<dbReference type="AlphaFoldDB" id="A0A0T8U097"/>
<dbReference type="GeneID" id="45219269"/>
<dbReference type="PROSITE" id="PS51186">
    <property type="entry name" value="GNAT"/>
    <property type="match status" value="1"/>
</dbReference>
<dbReference type="Proteomes" id="UP000048179">
    <property type="component" value="Unassembled WGS sequence"/>
</dbReference>
<dbReference type="CDD" id="cd04301">
    <property type="entry name" value="NAT_SF"/>
    <property type="match status" value="1"/>
</dbReference>
<dbReference type="OMA" id="RAFSIHY"/>
<dbReference type="Gene3D" id="3.40.630.30">
    <property type="match status" value="1"/>
</dbReference>
<reference evidence="4 5" key="2">
    <citation type="submission" date="2015-03" db="EMBL/GenBank/DDBJ databases">
        <authorList>
            <consortium name="Pathogen Informatics"/>
        </authorList>
    </citation>
    <scope>NUCLEOTIDE SEQUENCE [LARGE SCALE GENOMIC DNA]</scope>
    <source>
        <strain evidence="4">SMRU2248</strain>
        <strain evidence="2 5">SMRU737</strain>
    </source>
</reference>
<evidence type="ECO:0000313" key="5">
    <source>
        <dbReference type="Proteomes" id="UP000048179"/>
    </source>
</evidence>
<name>A0A0T8U097_9STRE</name>